<accession>A0A1H1TLL5</accession>
<dbReference type="GO" id="GO:0005829">
    <property type="term" value="C:cytosol"/>
    <property type="evidence" value="ECO:0007669"/>
    <property type="project" value="TreeGrafter"/>
</dbReference>
<dbReference type="AlphaFoldDB" id="A0A1H1TLL5"/>
<dbReference type="Gene3D" id="3.40.1190.20">
    <property type="match status" value="1"/>
</dbReference>
<dbReference type="OrthoDB" id="9775849at2"/>
<keyword evidence="2 4" id="KW-0418">Kinase</keyword>
<dbReference type="GO" id="GO:0006796">
    <property type="term" value="P:phosphate-containing compound metabolic process"/>
    <property type="evidence" value="ECO:0007669"/>
    <property type="project" value="UniProtKB-ARBA"/>
</dbReference>
<evidence type="ECO:0000313" key="5">
    <source>
        <dbReference type="Proteomes" id="UP000198751"/>
    </source>
</evidence>
<proteinExistence type="predicted"/>
<evidence type="ECO:0000259" key="3">
    <source>
        <dbReference type="Pfam" id="PF00294"/>
    </source>
</evidence>
<organism evidence="4 5">
    <name type="scientific">Pseudarthrobacter equi</name>
    <dbReference type="NCBI Taxonomy" id="728066"/>
    <lineage>
        <taxon>Bacteria</taxon>
        <taxon>Bacillati</taxon>
        <taxon>Actinomycetota</taxon>
        <taxon>Actinomycetes</taxon>
        <taxon>Micrococcales</taxon>
        <taxon>Micrococcaceae</taxon>
        <taxon>Pseudarthrobacter</taxon>
    </lineage>
</organism>
<dbReference type="Pfam" id="PF00294">
    <property type="entry name" value="PfkB"/>
    <property type="match status" value="1"/>
</dbReference>
<dbReference type="PANTHER" id="PTHR10584">
    <property type="entry name" value="SUGAR KINASE"/>
    <property type="match status" value="1"/>
</dbReference>
<dbReference type="InterPro" id="IPR029056">
    <property type="entry name" value="Ribokinase-like"/>
</dbReference>
<reference evidence="5" key="1">
    <citation type="submission" date="2016-10" db="EMBL/GenBank/DDBJ databases">
        <authorList>
            <person name="Varghese N."/>
            <person name="Submissions S."/>
        </authorList>
    </citation>
    <scope>NUCLEOTIDE SEQUENCE [LARGE SCALE GENOMIC DNA]</scope>
    <source>
        <strain evidence="5">IMMIB L-1606</strain>
    </source>
</reference>
<gene>
    <name evidence="4" type="ORF">SAMN04489743_0442</name>
</gene>
<dbReference type="GO" id="GO:0016301">
    <property type="term" value="F:kinase activity"/>
    <property type="evidence" value="ECO:0007669"/>
    <property type="project" value="UniProtKB-KW"/>
</dbReference>
<evidence type="ECO:0000256" key="2">
    <source>
        <dbReference type="ARBA" id="ARBA00022777"/>
    </source>
</evidence>
<keyword evidence="5" id="KW-1185">Reference proteome</keyword>
<keyword evidence="1" id="KW-0808">Transferase</keyword>
<dbReference type="Proteomes" id="UP000198751">
    <property type="component" value="Chromosome I"/>
</dbReference>
<dbReference type="PANTHER" id="PTHR10584:SF166">
    <property type="entry name" value="RIBOKINASE"/>
    <property type="match status" value="1"/>
</dbReference>
<name>A0A1H1TLL5_9MICC</name>
<evidence type="ECO:0000256" key="1">
    <source>
        <dbReference type="ARBA" id="ARBA00022679"/>
    </source>
</evidence>
<dbReference type="InterPro" id="IPR002139">
    <property type="entry name" value="Ribo/fructo_kinase"/>
</dbReference>
<evidence type="ECO:0000313" key="4">
    <source>
        <dbReference type="EMBL" id="SDS61062.1"/>
    </source>
</evidence>
<dbReference type="InterPro" id="IPR011611">
    <property type="entry name" value="PfkB_dom"/>
</dbReference>
<protein>
    <submittedName>
        <fullName evidence="4">Ribokinase</fullName>
    </submittedName>
</protein>
<dbReference type="PRINTS" id="PR00990">
    <property type="entry name" value="RIBOKINASE"/>
</dbReference>
<dbReference type="EMBL" id="LT629779">
    <property type="protein sequence ID" value="SDS61062.1"/>
    <property type="molecule type" value="Genomic_DNA"/>
</dbReference>
<dbReference type="SUPFAM" id="SSF53613">
    <property type="entry name" value="Ribokinase-like"/>
    <property type="match status" value="1"/>
</dbReference>
<dbReference type="RefSeq" id="WP_091717179.1">
    <property type="nucleotide sequence ID" value="NZ_LT629779.1"/>
</dbReference>
<sequence>MRPTGICVVGSLNADLIAYLGADESAASYVAGKRFEMAAGGKSLNAAMSIASLDPTVTLLGRVGADDLGNFITAALQARGISIDGIIPDDSIHTGVGHVRVNPEGEYDTVVVPGANGNFSPADIDAYLEDHAPPAFVVLNLEVPLPAVRHAATRFRELGSQVVLNLSPVHAEARTLLRLADVVVMNLSEACHVLDVPQNTDVPLLLDALREAGAKTPVLTLGGGGVAALNGNDLVQAKVAPTRVVNSVGAGDSFLGTMVVAMANDHPFPVCLGVANEAGRLVCSHSESFLTPADVQPLEEVVGVRFAKAPAGSSAGSEKVPT</sequence>
<feature type="domain" description="Carbohydrate kinase PfkB" evidence="3">
    <location>
        <begin position="5"/>
        <end position="287"/>
    </location>
</feature>